<dbReference type="EMBL" id="GDIQ01010670">
    <property type="protein sequence ID" value="JAN84067.1"/>
    <property type="molecule type" value="Transcribed_RNA"/>
</dbReference>
<proteinExistence type="predicted"/>
<name>A0A0P4XJV0_9CRUS</name>
<dbReference type="Gene3D" id="2.30.30.40">
    <property type="entry name" value="SH3 Domains"/>
    <property type="match status" value="3"/>
</dbReference>
<dbReference type="SUPFAM" id="SSF55550">
    <property type="entry name" value="SH2 domain"/>
    <property type="match status" value="1"/>
</dbReference>
<evidence type="ECO:0000256" key="4">
    <source>
        <dbReference type="PROSITE-ProRule" id="PRU00192"/>
    </source>
</evidence>
<dbReference type="PANTHER" id="PTHR19969">
    <property type="entry name" value="SH2-SH3 ADAPTOR PROTEIN-RELATED"/>
    <property type="match status" value="1"/>
</dbReference>
<dbReference type="InterPro" id="IPR051184">
    <property type="entry name" value="Tyrosine-phos_adapter"/>
</dbReference>
<sequence>MSSSLKMGKAIEDCYVIAKYDYVAQGSQELSLRKNDKLLLLDDSKHWWKVQNSQHQWGYVPSNYVKKEKPSIFDSIKKRVKKGNSINKSSTSPGGSPVREVDSPGVIKRPPPDTSHYPAHDLNAGPHQGWALVRYNYTAQQTDELSLVKGTKVLVLEKSSDGWWKGQYQNQIGWFPSNYTLPESLQQQQPMANMTASVAPPAASAMVMSAGEHMYSAAENVLDVVVALYSFAAQNNEELSFVKGERLEILDRPPADPDWYRARNTLGSIGLIPKNYVQEISDFLTEPFRQRAPGNGAPAGPSTVSNLPQTVNNGNNAVDGMGRSLDALSLNVPPSASANSSQDPSFPHMKEKHWFYGAITRSECDNLLNQYGQDGDFLVRSSETNVGDYSVSLKAPGRNKHFRVHVEGALYVIGQRRFHSIDQLVDHYQRSPIFTSDKGERLFLIRPLPKPAGYTPPPFAPPTPAARSMQQQIA</sequence>
<feature type="compositionally biased region" description="Pro residues" evidence="5">
    <location>
        <begin position="453"/>
        <end position="464"/>
    </location>
</feature>
<dbReference type="InterPro" id="IPR017304">
    <property type="entry name" value="NCK"/>
</dbReference>
<evidence type="ECO:0000256" key="3">
    <source>
        <dbReference type="PROSITE-ProRule" id="PRU00191"/>
    </source>
</evidence>
<dbReference type="PRINTS" id="PR00401">
    <property type="entry name" value="SH2DOMAIN"/>
</dbReference>
<feature type="domain" description="SH2" evidence="6">
    <location>
        <begin position="354"/>
        <end position="448"/>
    </location>
</feature>
<feature type="domain" description="SH3" evidence="7">
    <location>
        <begin position="11"/>
        <end position="70"/>
    </location>
</feature>
<dbReference type="PANTHER" id="PTHR19969:SF14">
    <property type="entry name" value="DREADLOCKS, ISOFORM B"/>
    <property type="match status" value="1"/>
</dbReference>
<dbReference type="GO" id="GO:0048013">
    <property type="term" value="P:ephrin receptor signaling pathway"/>
    <property type="evidence" value="ECO:0007669"/>
    <property type="project" value="TreeGrafter"/>
</dbReference>
<keyword evidence="2 3" id="KW-0727">SH2 domain</keyword>
<evidence type="ECO:0000313" key="9">
    <source>
        <dbReference type="EMBL" id="JAN84067.1"/>
    </source>
</evidence>
<dbReference type="CDD" id="cd11765">
    <property type="entry name" value="SH3_Nck_1"/>
    <property type="match status" value="1"/>
</dbReference>
<evidence type="ECO:0000256" key="5">
    <source>
        <dbReference type="SAM" id="MobiDB-lite"/>
    </source>
</evidence>
<dbReference type="PROSITE" id="PS50002">
    <property type="entry name" value="SH3"/>
    <property type="match status" value="3"/>
</dbReference>
<dbReference type="InterPro" id="IPR000980">
    <property type="entry name" value="SH2"/>
</dbReference>
<dbReference type="SMART" id="SM00326">
    <property type="entry name" value="SH3"/>
    <property type="match status" value="3"/>
</dbReference>
<dbReference type="CDD" id="cd11766">
    <property type="entry name" value="SH3_Nck_2"/>
    <property type="match status" value="1"/>
</dbReference>
<feature type="region of interest" description="Disordered" evidence="5">
    <location>
        <begin position="453"/>
        <end position="474"/>
    </location>
</feature>
<dbReference type="OrthoDB" id="26539at2759"/>
<dbReference type="Pfam" id="PF00018">
    <property type="entry name" value="SH3_1"/>
    <property type="match status" value="3"/>
</dbReference>
<reference evidence="10 11" key="4">
    <citation type="submission" date="2016-03" db="EMBL/GenBank/DDBJ databases">
        <title>EvidentialGene: Evidence-directed Construction of Genes on Genomes.</title>
        <authorList>
            <person name="Gilbert D.G."/>
            <person name="Choi J.-H."/>
            <person name="Mockaitis K."/>
            <person name="Colbourne J."/>
            <person name="Pfrender M."/>
        </authorList>
    </citation>
    <scope>NUCLEOTIDE SEQUENCE [LARGE SCALE GENOMIC DNA]</scope>
    <source>
        <strain evidence="10 11">Xinb3</strain>
        <tissue evidence="10">Complete organism</tissue>
    </source>
</reference>
<dbReference type="PRINTS" id="PR00499">
    <property type="entry name" value="P67PHOX"/>
</dbReference>
<reference evidence="8" key="1">
    <citation type="submission" date="2015-10" db="EMBL/GenBank/DDBJ databases">
        <title>Daphnia magna gene sets from two clonal populations assembled and annotated with EvidentialGene.</title>
        <authorList>
            <person name="Gilbert D."/>
            <person name="Podicheti R."/>
            <person name="Orsini L."/>
            <person name="Colbourne J."/>
            <person name="Pfrender M."/>
        </authorList>
    </citation>
    <scope>NUCLEOTIDE SEQUENCE</scope>
</reference>
<evidence type="ECO:0000313" key="11">
    <source>
        <dbReference type="Proteomes" id="UP000076858"/>
    </source>
</evidence>
<evidence type="ECO:0000256" key="2">
    <source>
        <dbReference type="ARBA" id="ARBA00022999"/>
    </source>
</evidence>
<dbReference type="EMBL" id="LRGB01000872">
    <property type="protein sequence ID" value="KZS15359.1"/>
    <property type="molecule type" value="Genomic_DNA"/>
</dbReference>
<keyword evidence="1 4" id="KW-0728">SH3 domain</keyword>
<dbReference type="PIRSF" id="PIRSF037874">
    <property type="entry name" value="Cytoplasmic_NCK"/>
    <property type="match status" value="1"/>
</dbReference>
<keyword evidence="11" id="KW-1185">Reference proteome</keyword>
<evidence type="ECO:0000313" key="8">
    <source>
        <dbReference type="EMBL" id="JAI82515.1"/>
    </source>
</evidence>
<protein>
    <submittedName>
        <fullName evidence="8">Cytoplasmic protein NCK1</fullName>
    </submittedName>
    <submittedName>
        <fullName evidence="10">Dreadlocks protein</fullName>
    </submittedName>
</protein>
<dbReference type="GO" id="GO:0035591">
    <property type="term" value="F:signaling adaptor activity"/>
    <property type="evidence" value="ECO:0007669"/>
    <property type="project" value="TreeGrafter"/>
</dbReference>
<reference evidence="9" key="2">
    <citation type="submission" date="2015-10" db="EMBL/GenBank/DDBJ databases">
        <title>EvidentialGene: Evidence-directed Construction of Complete mRNA Transcriptomes without Genomes.</title>
        <authorList>
            <person name="Gilbert D.G."/>
        </authorList>
    </citation>
    <scope>NUCLEOTIDE SEQUENCE</scope>
</reference>
<dbReference type="STRING" id="35525.A0A0P4XJV0"/>
<evidence type="ECO:0000259" key="7">
    <source>
        <dbReference type="PROSITE" id="PS50002"/>
    </source>
</evidence>
<dbReference type="GO" id="GO:0005737">
    <property type="term" value="C:cytoplasm"/>
    <property type="evidence" value="ECO:0007669"/>
    <property type="project" value="TreeGrafter"/>
</dbReference>
<dbReference type="InterPro" id="IPR001452">
    <property type="entry name" value="SH3_domain"/>
</dbReference>
<dbReference type="GO" id="GO:0016477">
    <property type="term" value="P:cell migration"/>
    <property type="evidence" value="ECO:0007669"/>
    <property type="project" value="TreeGrafter"/>
</dbReference>
<dbReference type="SMART" id="SM00252">
    <property type="entry name" value="SH2"/>
    <property type="match status" value="1"/>
</dbReference>
<dbReference type="GO" id="GO:0048468">
    <property type="term" value="P:cell development"/>
    <property type="evidence" value="ECO:0007669"/>
    <property type="project" value="UniProtKB-ARBA"/>
</dbReference>
<accession>A0A0P4XJV0</accession>
<dbReference type="Pfam" id="PF00017">
    <property type="entry name" value="SH2"/>
    <property type="match status" value="1"/>
</dbReference>
<dbReference type="InterPro" id="IPR036028">
    <property type="entry name" value="SH3-like_dom_sf"/>
</dbReference>
<evidence type="ECO:0000256" key="1">
    <source>
        <dbReference type="ARBA" id="ARBA00022443"/>
    </source>
</evidence>
<feature type="compositionally biased region" description="Polar residues" evidence="5">
    <location>
        <begin position="84"/>
        <end position="94"/>
    </location>
</feature>
<dbReference type="PRINTS" id="PR00452">
    <property type="entry name" value="SH3DOMAIN"/>
</dbReference>
<evidence type="ECO:0000259" key="6">
    <source>
        <dbReference type="PROSITE" id="PS50001"/>
    </source>
</evidence>
<gene>
    <name evidence="10" type="ORF">APZ42_019019</name>
</gene>
<evidence type="ECO:0000313" key="10">
    <source>
        <dbReference type="EMBL" id="KZS15359.1"/>
    </source>
</evidence>
<dbReference type="PROSITE" id="PS50001">
    <property type="entry name" value="SH2"/>
    <property type="match status" value="1"/>
</dbReference>
<dbReference type="Proteomes" id="UP000076858">
    <property type="component" value="Unassembled WGS sequence"/>
</dbReference>
<dbReference type="GO" id="GO:0030971">
    <property type="term" value="F:receptor tyrosine kinase binding"/>
    <property type="evidence" value="ECO:0007669"/>
    <property type="project" value="TreeGrafter"/>
</dbReference>
<feature type="domain" description="SH3" evidence="7">
    <location>
        <begin position="220"/>
        <end position="282"/>
    </location>
</feature>
<feature type="domain" description="SH3" evidence="7">
    <location>
        <begin position="126"/>
        <end position="185"/>
    </location>
</feature>
<feature type="region of interest" description="Disordered" evidence="5">
    <location>
        <begin position="83"/>
        <end position="119"/>
    </location>
</feature>
<dbReference type="AlphaFoldDB" id="A0A0P4XJV0"/>
<dbReference type="EMBL" id="GDIP01240886">
    <property type="protein sequence ID" value="JAI82515.1"/>
    <property type="molecule type" value="Transcribed_RNA"/>
</dbReference>
<dbReference type="Gene3D" id="3.30.505.10">
    <property type="entry name" value="SH2 domain"/>
    <property type="match status" value="1"/>
</dbReference>
<organism evidence="8">
    <name type="scientific">Daphnia magna</name>
    <dbReference type="NCBI Taxonomy" id="35525"/>
    <lineage>
        <taxon>Eukaryota</taxon>
        <taxon>Metazoa</taxon>
        <taxon>Ecdysozoa</taxon>
        <taxon>Arthropoda</taxon>
        <taxon>Crustacea</taxon>
        <taxon>Branchiopoda</taxon>
        <taxon>Diplostraca</taxon>
        <taxon>Cladocera</taxon>
        <taxon>Anomopoda</taxon>
        <taxon>Daphniidae</taxon>
        <taxon>Daphnia</taxon>
    </lineage>
</organism>
<reference evidence="8" key="3">
    <citation type="submission" date="2015-10" db="EMBL/GenBank/DDBJ databases">
        <authorList>
            <person name="Gilbert D.G."/>
        </authorList>
    </citation>
    <scope>NUCLEOTIDE SEQUENCE</scope>
</reference>
<dbReference type="InterPro" id="IPR036860">
    <property type="entry name" value="SH2_dom_sf"/>
</dbReference>
<dbReference type="CDD" id="cd11767">
    <property type="entry name" value="SH3_Nck_3"/>
    <property type="match status" value="1"/>
</dbReference>
<dbReference type="SUPFAM" id="SSF50044">
    <property type="entry name" value="SH3-domain"/>
    <property type="match status" value="3"/>
</dbReference>
<dbReference type="FunFam" id="2.30.30.40:FF:000110">
    <property type="entry name" value="Cytoplasmic protein"/>
    <property type="match status" value="1"/>
</dbReference>